<reference evidence="2 3" key="1">
    <citation type="journal article" date="2023" name="Hortic Res">
        <title>The complete reference genome for grapevine (Vitis vinifera L.) genetics and breeding.</title>
        <authorList>
            <person name="Shi X."/>
            <person name="Cao S."/>
            <person name="Wang X."/>
            <person name="Huang S."/>
            <person name="Wang Y."/>
            <person name="Liu Z."/>
            <person name="Liu W."/>
            <person name="Leng X."/>
            <person name="Peng Y."/>
            <person name="Wang N."/>
            <person name="Wang Y."/>
            <person name="Ma Z."/>
            <person name="Xu X."/>
            <person name="Zhang F."/>
            <person name="Xue H."/>
            <person name="Zhong H."/>
            <person name="Wang Y."/>
            <person name="Zhang K."/>
            <person name="Velt A."/>
            <person name="Avia K."/>
            <person name="Holtgrawe D."/>
            <person name="Grimplet J."/>
            <person name="Matus J.T."/>
            <person name="Ware D."/>
            <person name="Wu X."/>
            <person name="Wang H."/>
            <person name="Liu C."/>
            <person name="Fang Y."/>
            <person name="Rustenholz C."/>
            <person name="Cheng Z."/>
            <person name="Xiao H."/>
            <person name="Zhou Y."/>
        </authorList>
    </citation>
    <scope>NUCLEOTIDE SEQUENCE [LARGE SCALE GENOMIC DNA]</scope>
    <source>
        <strain evidence="3">cv. Pinot noir / PN40024</strain>
        <tissue evidence="2">Leaf</tissue>
    </source>
</reference>
<sequence>MRSSSRPSARIHDCRDSQHSSSGSKSSFVVSPLFSLTSPMVSKVALSSTGSSMSIAFLSCVDYPDLPSVSWIVIELATSVVSDGSTTANCLMELWESSSLSLIDSEVCFMFA</sequence>
<keyword evidence="3" id="KW-1185">Reference proteome</keyword>
<accession>A0ABY9DIG8</accession>
<gene>
    <name evidence="2" type="ORF">VitviT2T_024549</name>
</gene>
<name>A0ABY9DIG8_VITVI</name>
<evidence type="ECO:0000313" key="3">
    <source>
        <dbReference type="Proteomes" id="UP001227230"/>
    </source>
</evidence>
<evidence type="ECO:0000256" key="1">
    <source>
        <dbReference type="SAM" id="MobiDB-lite"/>
    </source>
</evidence>
<protein>
    <submittedName>
        <fullName evidence="2">Uncharacterized protein</fullName>
    </submittedName>
</protein>
<organism evidence="2 3">
    <name type="scientific">Vitis vinifera</name>
    <name type="common">Grape</name>
    <dbReference type="NCBI Taxonomy" id="29760"/>
    <lineage>
        <taxon>Eukaryota</taxon>
        <taxon>Viridiplantae</taxon>
        <taxon>Streptophyta</taxon>
        <taxon>Embryophyta</taxon>
        <taxon>Tracheophyta</taxon>
        <taxon>Spermatophyta</taxon>
        <taxon>Magnoliopsida</taxon>
        <taxon>eudicotyledons</taxon>
        <taxon>Gunneridae</taxon>
        <taxon>Pentapetalae</taxon>
        <taxon>rosids</taxon>
        <taxon>Vitales</taxon>
        <taxon>Vitaceae</taxon>
        <taxon>Viteae</taxon>
        <taxon>Vitis</taxon>
    </lineage>
</organism>
<feature type="region of interest" description="Disordered" evidence="1">
    <location>
        <begin position="1"/>
        <end position="27"/>
    </location>
</feature>
<dbReference type="Proteomes" id="UP001227230">
    <property type="component" value="Chromosome 16"/>
</dbReference>
<dbReference type="EMBL" id="CP126663">
    <property type="protein sequence ID" value="WKA06656.1"/>
    <property type="molecule type" value="Genomic_DNA"/>
</dbReference>
<evidence type="ECO:0000313" key="2">
    <source>
        <dbReference type="EMBL" id="WKA06656.1"/>
    </source>
</evidence>
<proteinExistence type="predicted"/>